<name>A0A375HUV0_9BURK</name>
<dbReference type="EMBL" id="LT984807">
    <property type="protein sequence ID" value="SPD60796.1"/>
    <property type="molecule type" value="Genomic_DNA"/>
</dbReference>
<geneLocation type="plasmid" evidence="2">
    <name>ii</name>
</geneLocation>
<reference evidence="1 2" key="1">
    <citation type="submission" date="2018-01" db="EMBL/GenBank/DDBJ databases">
        <authorList>
            <person name="Clerissi C."/>
        </authorList>
    </citation>
    <scope>NUCLEOTIDE SEQUENCE [LARGE SCALE GENOMIC DNA]</scope>
    <source>
        <strain evidence="1">Cupriavidus taiwanensis STM 6160</strain>
        <plasmid evidence="2">ii</plasmid>
    </source>
</reference>
<dbReference type="Proteomes" id="UP000255168">
    <property type="component" value="Plasmid II"/>
</dbReference>
<accession>A0A375HUV0</accession>
<keyword evidence="1" id="KW-0614">Plasmid</keyword>
<dbReference type="AlphaFoldDB" id="A0A375HUV0"/>
<gene>
    <name evidence="1" type="ORF">CBM2607_MP21454</name>
</gene>
<proteinExistence type="predicted"/>
<evidence type="ECO:0000313" key="1">
    <source>
        <dbReference type="EMBL" id="SPD60796.1"/>
    </source>
</evidence>
<organism evidence="1 2">
    <name type="scientific">Cupriavidus neocaledonicus</name>
    <dbReference type="NCBI Taxonomy" id="1040979"/>
    <lineage>
        <taxon>Bacteria</taxon>
        <taxon>Pseudomonadati</taxon>
        <taxon>Pseudomonadota</taxon>
        <taxon>Betaproteobacteria</taxon>
        <taxon>Burkholderiales</taxon>
        <taxon>Burkholderiaceae</taxon>
        <taxon>Cupriavidus</taxon>
    </lineage>
</organism>
<evidence type="ECO:0000313" key="2">
    <source>
        <dbReference type="Proteomes" id="UP000255168"/>
    </source>
</evidence>
<protein>
    <submittedName>
        <fullName evidence="1">Uncharacterized protein</fullName>
    </submittedName>
</protein>
<sequence>MLCAGGEPGIVGSPRDIQSGPIHFSVSPCPV</sequence>